<evidence type="ECO:0008006" key="2">
    <source>
        <dbReference type="Google" id="ProtNLM"/>
    </source>
</evidence>
<protein>
    <recommendedName>
        <fullName evidence="2">Dessication-associated protein</fullName>
    </recommendedName>
</protein>
<dbReference type="EMBL" id="CADCTQ010000443">
    <property type="protein sequence ID" value="CAA9299928.1"/>
    <property type="molecule type" value="Genomic_DNA"/>
</dbReference>
<dbReference type="InterPro" id="IPR009078">
    <property type="entry name" value="Ferritin-like_SF"/>
</dbReference>
<accession>A0A6J4KAN2</accession>
<organism evidence="1">
    <name type="scientific">uncultured Cytophagales bacterium</name>
    <dbReference type="NCBI Taxonomy" id="158755"/>
    <lineage>
        <taxon>Bacteria</taxon>
        <taxon>Pseudomonadati</taxon>
        <taxon>Bacteroidota</taxon>
        <taxon>Sphingobacteriia</taxon>
        <taxon>Sphingobacteriales</taxon>
        <taxon>environmental samples</taxon>
    </lineage>
</organism>
<evidence type="ECO:0000313" key="1">
    <source>
        <dbReference type="EMBL" id="CAA9299928.1"/>
    </source>
</evidence>
<dbReference type="Pfam" id="PF13668">
    <property type="entry name" value="Ferritin_2"/>
    <property type="match status" value="1"/>
</dbReference>
<name>A0A6J4KAN2_9SPHI</name>
<dbReference type="CDD" id="cd00657">
    <property type="entry name" value="Ferritin_like"/>
    <property type="match status" value="1"/>
</dbReference>
<proteinExistence type="predicted"/>
<dbReference type="AlphaFoldDB" id="A0A6J4KAN2"/>
<dbReference type="SUPFAM" id="SSF47240">
    <property type="entry name" value="Ferritin-like"/>
    <property type="match status" value="1"/>
</dbReference>
<reference evidence="1" key="1">
    <citation type="submission" date="2020-02" db="EMBL/GenBank/DDBJ databases">
        <authorList>
            <person name="Meier V. D."/>
        </authorList>
    </citation>
    <scope>NUCLEOTIDE SEQUENCE</scope>
    <source>
        <strain evidence="1">AVDCRST_MAG56</strain>
    </source>
</reference>
<gene>
    <name evidence="1" type="ORF">AVDCRST_MAG56-5333</name>
</gene>
<sequence length="268" mass="29239">MNIFNLTQSIAAQGAGPEQPAAGMSRRDVFEKLGAFGKKLATGAVPLGATTLLTAQKAVAGTDTVVDILNFALLLEYLDSTFYTLGLESGVIPPGFERDVFGQISKNENHQVQFLQNTIRSLGGEPIEKPEFDYTAKGRFAPFERYSQFLAIAQAFEDTGVRAYKGQAPNLMGHNTILRAALQIHSVEARHAARIRRLRGLQGWILLDERGEGMPAETQPVYQGEAQVTQGGVNLTTVTAYDRFDVSESFDEPLTRQEVTAIASLFLA</sequence>